<dbReference type="PANTHER" id="PTHR11697:SF230">
    <property type="entry name" value="ZINC FINGER, MYM DOMAIN CONTAINING 1"/>
    <property type="match status" value="1"/>
</dbReference>
<dbReference type="EMBL" id="JAAIUW010000006">
    <property type="protein sequence ID" value="KAF7825267.1"/>
    <property type="molecule type" value="Genomic_DNA"/>
</dbReference>
<accession>A0A834TPX4</accession>
<dbReference type="Proteomes" id="UP000634136">
    <property type="component" value="Unassembled WGS sequence"/>
</dbReference>
<reference evidence="2" key="1">
    <citation type="submission" date="2020-09" db="EMBL/GenBank/DDBJ databases">
        <title>Genome-Enabled Discovery of Anthraquinone Biosynthesis in Senna tora.</title>
        <authorList>
            <person name="Kang S.-H."/>
            <person name="Pandey R.P."/>
            <person name="Lee C.-M."/>
            <person name="Sim J.-S."/>
            <person name="Jeong J.-T."/>
            <person name="Choi B.-S."/>
            <person name="Jung M."/>
            <person name="Ginzburg D."/>
            <person name="Zhao K."/>
            <person name="Won S.Y."/>
            <person name="Oh T.-J."/>
            <person name="Yu Y."/>
            <person name="Kim N.-H."/>
            <person name="Lee O.R."/>
            <person name="Lee T.-H."/>
            <person name="Bashyal P."/>
            <person name="Kim T.-S."/>
            <person name="Lee W.-H."/>
            <person name="Kawkins C."/>
            <person name="Kim C.-K."/>
            <person name="Kim J.S."/>
            <person name="Ahn B.O."/>
            <person name="Rhee S.Y."/>
            <person name="Sohng J.K."/>
        </authorList>
    </citation>
    <scope>NUCLEOTIDE SEQUENCE</scope>
    <source>
        <tissue evidence="2">Leaf</tissue>
    </source>
</reference>
<dbReference type="InterPro" id="IPR025398">
    <property type="entry name" value="DUF4371"/>
</dbReference>
<name>A0A834TPX4_9FABA</name>
<evidence type="ECO:0000313" key="2">
    <source>
        <dbReference type="EMBL" id="KAF7825267.1"/>
    </source>
</evidence>
<dbReference type="Pfam" id="PF14291">
    <property type="entry name" value="DUF4371"/>
    <property type="match status" value="1"/>
</dbReference>
<dbReference type="OrthoDB" id="1427789at2759"/>
<evidence type="ECO:0000313" key="3">
    <source>
        <dbReference type="Proteomes" id="UP000634136"/>
    </source>
</evidence>
<keyword evidence="3" id="KW-1185">Reference proteome</keyword>
<evidence type="ECO:0000259" key="1">
    <source>
        <dbReference type="Pfam" id="PF14291"/>
    </source>
</evidence>
<proteinExistence type="predicted"/>
<organism evidence="2 3">
    <name type="scientific">Senna tora</name>
    <dbReference type="NCBI Taxonomy" id="362788"/>
    <lineage>
        <taxon>Eukaryota</taxon>
        <taxon>Viridiplantae</taxon>
        <taxon>Streptophyta</taxon>
        <taxon>Embryophyta</taxon>
        <taxon>Tracheophyta</taxon>
        <taxon>Spermatophyta</taxon>
        <taxon>Magnoliopsida</taxon>
        <taxon>eudicotyledons</taxon>
        <taxon>Gunneridae</taxon>
        <taxon>Pentapetalae</taxon>
        <taxon>rosids</taxon>
        <taxon>fabids</taxon>
        <taxon>Fabales</taxon>
        <taxon>Fabaceae</taxon>
        <taxon>Caesalpinioideae</taxon>
        <taxon>Cassia clade</taxon>
        <taxon>Senna</taxon>
    </lineage>
</organism>
<protein>
    <submittedName>
        <fullName evidence="2">Zinc finger MYM-type protein 1-like</fullName>
    </submittedName>
</protein>
<sequence length="205" mass="23165">MWDYPINQQDEIRKAYIAFGPYQILLAKFPLSGRKSHPRRFPQQILNNRLRLKSFVDSVGWLSLQASPDESKREQVALMVRFVDKNGFVKERLLDSLHVKETTALTLKKEICSSLSHHNLSTQNIQGQGYDGATHQLQLALIATAKKTIDVHTLFQNLTFIINIVSSSCKRNDELQATFATEIANLIASGEIETGRGKINLKVLC</sequence>
<feature type="domain" description="DUF4371" evidence="1">
    <location>
        <begin position="61"/>
        <end position="134"/>
    </location>
</feature>
<dbReference type="PANTHER" id="PTHR11697">
    <property type="entry name" value="GENERAL TRANSCRIPTION FACTOR 2-RELATED ZINC FINGER PROTEIN"/>
    <property type="match status" value="1"/>
</dbReference>
<comment type="caution">
    <text evidence="2">The sequence shown here is derived from an EMBL/GenBank/DDBJ whole genome shotgun (WGS) entry which is preliminary data.</text>
</comment>
<gene>
    <name evidence="2" type="ORF">G2W53_016431</name>
</gene>
<dbReference type="AlphaFoldDB" id="A0A834TPX4"/>
<dbReference type="InterPro" id="IPR055298">
    <property type="entry name" value="AtLOH3-like"/>
</dbReference>